<sequence length="408" mass="46387">MHLSESTLSSLRNVKKLLLVVDWAIENGTCEEARKNMSSYGCKSTNSKCYKPDNGISLGIVILVLAACLLYMELKRRKLIRMKHEFFLQNGGLLLQEKLIRRDQSPDVAKILTSAELKKATNDFHDSRIVGQGGFGTVYKGFLSDNRIVAIKKSKQVDLNQVEQFVNEVIVLSQINHMNVVRLVGCCLETQVPLLVYEFIDNGTLFEQIHNKTKAYALSWDKHLRIATEATGVLAYLHSAASPPIIHTELISISTLAKRCLYVKGEDRPTMKEVAIELEGLRPSRKHSKMRTEHGAPEMESLLREKFNARAHVMWIHSKSWCEGTGQDVTIVLTANRRIGELPFKFNLEFLEFWAKTTIEEIMNICYSISDLQPPDEDDNKENSVILRPHTVLGLFKKGKWLQFRNAS</sequence>
<dbReference type="InterPro" id="IPR000719">
    <property type="entry name" value="Prot_kinase_dom"/>
</dbReference>
<keyword evidence="10 14" id="KW-0472">Membrane</keyword>
<feature type="domain" description="Protein kinase" evidence="15">
    <location>
        <begin position="124"/>
        <end position="393"/>
    </location>
</feature>
<dbReference type="PANTHER" id="PTHR27005:SF468">
    <property type="entry name" value="OS01G0310500 PROTEIN"/>
    <property type="match status" value="1"/>
</dbReference>
<protein>
    <submittedName>
        <fullName evidence="16">Wall-associated receptor kinase-like 16</fullName>
    </submittedName>
</protein>
<evidence type="ECO:0000256" key="11">
    <source>
        <dbReference type="ARBA" id="ARBA00047558"/>
    </source>
</evidence>
<evidence type="ECO:0000313" key="17">
    <source>
        <dbReference type="Proteomes" id="UP001604277"/>
    </source>
</evidence>
<dbReference type="Gene3D" id="3.30.200.20">
    <property type="entry name" value="Phosphorylase Kinase, domain 1"/>
    <property type="match status" value="1"/>
</dbReference>
<comment type="subcellular location">
    <subcellularLocation>
        <location evidence="1">Membrane</location>
        <topology evidence="1">Single-pass type I membrane protein</topology>
    </subcellularLocation>
</comment>
<keyword evidence="17" id="KW-1185">Reference proteome</keyword>
<feature type="transmembrane region" description="Helical" evidence="14">
    <location>
        <begin position="56"/>
        <end position="74"/>
    </location>
</feature>
<dbReference type="InterPro" id="IPR001245">
    <property type="entry name" value="Ser-Thr/Tyr_kinase_cat_dom"/>
</dbReference>
<dbReference type="Proteomes" id="UP001604277">
    <property type="component" value="Unassembled WGS sequence"/>
</dbReference>
<evidence type="ECO:0000256" key="6">
    <source>
        <dbReference type="ARBA" id="ARBA00022741"/>
    </source>
</evidence>
<dbReference type="InterPro" id="IPR017441">
    <property type="entry name" value="Protein_kinase_ATP_BS"/>
</dbReference>
<feature type="binding site" evidence="13">
    <location>
        <position position="153"/>
    </location>
    <ligand>
        <name>ATP</name>
        <dbReference type="ChEBI" id="CHEBI:30616"/>
    </ligand>
</feature>
<keyword evidence="3" id="KW-0808">Transferase</keyword>
<comment type="catalytic activity">
    <reaction evidence="11">
        <text>L-seryl-[protein] + ATP = O-phospho-L-seryl-[protein] + ADP + H(+)</text>
        <dbReference type="Rhea" id="RHEA:17989"/>
        <dbReference type="Rhea" id="RHEA-COMP:9863"/>
        <dbReference type="Rhea" id="RHEA-COMP:11604"/>
        <dbReference type="ChEBI" id="CHEBI:15378"/>
        <dbReference type="ChEBI" id="CHEBI:29999"/>
        <dbReference type="ChEBI" id="CHEBI:30616"/>
        <dbReference type="ChEBI" id="CHEBI:83421"/>
        <dbReference type="ChEBI" id="CHEBI:456216"/>
    </reaction>
</comment>
<dbReference type="PROSITE" id="PS00107">
    <property type="entry name" value="PROTEIN_KINASE_ATP"/>
    <property type="match status" value="1"/>
</dbReference>
<dbReference type="Gene3D" id="1.10.510.10">
    <property type="entry name" value="Transferase(Phosphotransferase) domain 1"/>
    <property type="match status" value="1"/>
</dbReference>
<evidence type="ECO:0000256" key="1">
    <source>
        <dbReference type="ARBA" id="ARBA00004479"/>
    </source>
</evidence>
<evidence type="ECO:0000256" key="2">
    <source>
        <dbReference type="ARBA" id="ARBA00022527"/>
    </source>
</evidence>
<evidence type="ECO:0000256" key="8">
    <source>
        <dbReference type="ARBA" id="ARBA00022840"/>
    </source>
</evidence>
<dbReference type="SUPFAM" id="SSF56112">
    <property type="entry name" value="Protein kinase-like (PK-like)"/>
    <property type="match status" value="1"/>
</dbReference>
<dbReference type="PANTHER" id="PTHR27005">
    <property type="entry name" value="WALL-ASSOCIATED RECEPTOR KINASE-LIKE 21"/>
    <property type="match status" value="1"/>
</dbReference>
<evidence type="ECO:0000259" key="15">
    <source>
        <dbReference type="PROSITE" id="PS50011"/>
    </source>
</evidence>
<evidence type="ECO:0000256" key="13">
    <source>
        <dbReference type="PROSITE-ProRule" id="PRU10141"/>
    </source>
</evidence>
<keyword evidence="2" id="KW-0723">Serine/threonine-protein kinase</keyword>
<evidence type="ECO:0000313" key="16">
    <source>
        <dbReference type="EMBL" id="KAL2467509.1"/>
    </source>
</evidence>
<keyword evidence="9 14" id="KW-1133">Transmembrane helix</keyword>
<dbReference type="Pfam" id="PF07714">
    <property type="entry name" value="PK_Tyr_Ser-Thr"/>
    <property type="match status" value="1"/>
</dbReference>
<keyword evidence="8 13" id="KW-0067">ATP-binding</keyword>
<evidence type="ECO:0000256" key="14">
    <source>
        <dbReference type="SAM" id="Phobius"/>
    </source>
</evidence>
<dbReference type="GO" id="GO:0004674">
    <property type="term" value="F:protein serine/threonine kinase activity"/>
    <property type="evidence" value="ECO:0007669"/>
    <property type="project" value="UniProtKB-KW"/>
</dbReference>
<organism evidence="16 17">
    <name type="scientific">Forsythia ovata</name>
    <dbReference type="NCBI Taxonomy" id="205694"/>
    <lineage>
        <taxon>Eukaryota</taxon>
        <taxon>Viridiplantae</taxon>
        <taxon>Streptophyta</taxon>
        <taxon>Embryophyta</taxon>
        <taxon>Tracheophyta</taxon>
        <taxon>Spermatophyta</taxon>
        <taxon>Magnoliopsida</taxon>
        <taxon>eudicotyledons</taxon>
        <taxon>Gunneridae</taxon>
        <taxon>Pentapetalae</taxon>
        <taxon>asterids</taxon>
        <taxon>lamiids</taxon>
        <taxon>Lamiales</taxon>
        <taxon>Oleaceae</taxon>
        <taxon>Forsythieae</taxon>
        <taxon>Forsythia</taxon>
    </lineage>
</organism>
<dbReference type="FunFam" id="3.30.200.20:FF:000043">
    <property type="entry name" value="Wall-associated receptor kinase 2"/>
    <property type="match status" value="1"/>
</dbReference>
<comment type="catalytic activity">
    <reaction evidence="12">
        <text>L-threonyl-[protein] + ATP = O-phospho-L-threonyl-[protein] + ADP + H(+)</text>
        <dbReference type="Rhea" id="RHEA:46608"/>
        <dbReference type="Rhea" id="RHEA-COMP:11060"/>
        <dbReference type="Rhea" id="RHEA-COMP:11605"/>
        <dbReference type="ChEBI" id="CHEBI:15378"/>
        <dbReference type="ChEBI" id="CHEBI:30013"/>
        <dbReference type="ChEBI" id="CHEBI:30616"/>
        <dbReference type="ChEBI" id="CHEBI:61977"/>
        <dbReference type="ChEBI" id="CHEBI:456216"/>
    </reaction>
</comment>
<gene>
    <name evidence="16" type="ORF">Fot_51034</name>
</gene>
<evidence type="ECO:0000256" key="12">
    <source>
        <dbReference type="ARBA" id="ARBA00047951"/>
    </source>
</evidence>
<dbReference type="GO" id="GO:0016020">
    <property type="term" value="C:membrane"/>
    <property type="evidence" value="ECO:0007669"/>
    <property type="project" value="UniProtKB-SubCell"/>
</dbReference>
<dbReference type="InterPro" id="IPR045274">
    <property type="entry name" value="WAK-like"/>
</dbReference>
<evidence type="ECO:0000256" key="9">
    <source>
        <dbReference type="ARBA" id="ARBA00022989"/>
    </source>
</evidence>
<evidence type="ECO:0000256" key="4">
    <source>
        <dbReference type="ARBA" id="ARBA00022692"/>
    </source>
</evidence>
<keyword evidence="4 14" id="KW-0812">Transmembrane</keyword>
<name>A0ABD1PU97_9LAMI</name>
<reference evidence="17" key="1">
    <citation type="submission" date="2024-07" db="EMBL/GenBank/DDBJ databases">
        <title>Two chromosome-level genome assemblies of Korean endemic species Abeliophyllum distichum and Forsythia ovata (Oleaceae).</title>
        <authorList>
            <person name="Jang H."/>
        </authorList>
    </citation>
    <scope>NUCLEOTIDE SEQUENCE [LARGE SCALE GENOMIC DNA]</scope>
</reference>
<evidence type="ECO:0000256" key="7">
    <source>
        <dbReference type="ARBA" id="ARBA00022777"/>
    </source>
</evidence>
<keyword evidence="6 13" id="KW-0547">Nucleotide-binding</keyword>
<dbReference type="EMBL" id="JBFOLJ010000017">
    <property type="protein sequence ID" value="KAL2467509.1"/>
    <property type="molecule type" value="Genomic_DNA"/>
</dbReference>
<evidence type="ECO:0000256" key="10">
    <source>
        <dbReference type="ARBA" id="ARBA00023136"/>
    </source>
</evidence>
<keyword evidence="5" id="KW-0732">Signal</keyword>
<dbReference type="GO" id="GO:0005524">
    <property type="term" value="F:ATP binding"/>
    <property type="evidence" value="ECO:0007669"/>
    <property type="project" value="UniProtKB-UniRule"/>
</dbReference>
<accession>A0ABD1PU97</accession>
<evidence type="ECO:0000256" key="5">
    <source>
        <dbReference type="ARBA" id="ARBA00022729"/>
    </source>
</evidence>
<comment type="caution">
    <text evidence="16">The sequence shown here is derived from an EMBL/GenBank/DDBJ whole genome shotgun (WGS) entry which is preliminary data.</text>
</comment>
<keyword evidence="7" id="KW-0418">Kinase</keyword>
<dbReference type="PROSITE" id="PS50011">
    <property type="entry name" value="PROTEIN_KINASE_DOM"/>
    <property type="match status" value="1"/>
</dbReference>
<dbReference type="InterPro" id="IPR011009">
    <property type="entry name" value="Kinase-like_dom_sf"/>
</dbReference>
<dbReference type="AlphaFoldDB" id="A0ABD1PU97"/>
<evidence type="ECO:0000256" key="3">
    <source>
        <dbReference type="ARBA" id="ARBA00022679"/>
    </source>
</evidence>
<proteinExistence type="predicted"/>